<dbReference type="PATRIC" id="fig|251703.9.peg.2118"/>
<dbReference type="Proteomes" id="UP000050317">
    <property type="component" value="Unassembled WGS sequence"/>
</dbReference>
<evidence type="ECO:0000313" key="2">
    <source>
        <dbReference type="Proteomes" id="UP000050317"/>
    </source>
</evidence>
<sequence length="295" mass="33625">MPEAADENAPFILLERSELFVFLLDLIQRVYRPSIQSAVTDYGLVIVGGQSLTLWARQYLIDEMTGEDVGFVTSDDLDFIGKPNSIDYCAQMMGVPFRKAKMEDNTINIAAAYIDWVDGKEVIVDILEMDSVGGAPKKEIFKYLSVLDIEGVQVAVIDPITCLKSRLFNLFAYWQDRKHRESVRVKIALRASNHYLRDLLVHDGYRVISEHIHRIKALALTPLGKRVYVEYGIDVLDAIPYDPALFPAAYMARERPNMLRQIGDVRRRKLIQYQRFACGPIHPSHLQPAAENDPR</sequence>
<protein>
    <submittedName>
        <fullName evidence="1">Uncharacterized protein</fullName>
    </submittedName>
</protein>
<dbReference type="RefSeq" id="WP_044420933.1">
    <property type="nucleotide sequence ID" value="NZ_JYHK01000012.1"/>
</dbReference>
<comment type="caution">
    <text evidence="1">The sequence shown here is derived from an EMBL/GenBank/DDBJ whole genome shotgun (WGS) entry which is preliminary data.</text>
</comment>
<name>A0A0Q0JVX0_9PSED</name>
<reference evidence="1 2" key="1">
    <citation type="submission" date="2015-09" db="EMBL/GenBank/DDBJ databases">
        <title>Genome announcement of multiple Pseudomonas syringae strains.</title>
        <authorList>
            <person name="Thakur S."/>
            <person name="Wang P.W."/>
            <person name="Gong Y."/>
            <person name="Weir B.S."/>
            <person name="Guttman D.S."/>
        </authorList>
    </citation>
    <scope>NUCLEOTIDE SEQUENCE [LARGE SCALE GENOMIC DNA]</scope>
    <source>
        <strain evidence="1 2">ICMP3963</strain>
    </source>
</reference>
<dbReference type="AlphaFoldDB" id="A0A0Q0JVX0"/>
<organism evidence="1 2">
    <name type="scientific">Pseudomonas syringae pv. viburni</name>
    <dbReference type="NCBI Taxonomy" id="251703"/>
    <lineage>
        <taxon>Bacteria</taxon>
        <taxon>Pseudomonadati</taxon>
        <taxon>Pseudomonadota</taxon>
        <taxon>Gammaproteobacteria</taxon>
        <taxon>Pseudomonadales</taxon>
        <taxon>Pseudomonadaceae</taxon>
        <taxon>Pseudomonas</taxon>
    </lineage>
</organism>
<accession>A0A0Q0JVX0</accession>
<proteinExistence type="predicted"/>
<evidence type="ECO:0000313" key="1">
    <source>
        <dbReference type="EMBL" id="KPZ18165.1"/>
    </source>
</evidence>
<gene>
    <name evidence="1" type="ORF">ALO40_01552</name>
</gene>
<dbReference type="EMBL" id="LJRR01000157">
    <property type="protein sequence ID" value="KPZ18165.1"/>
    <property type="molecule type" value="Genomic_DNA"/>
</dbReference>